<dbReference type="OrthoDB" id="9806840at2"/>
<name>A0A495DLM2_9PROT</name>
<feature type="chain" id="PRO_5019830500" evidence="1">
    <location>
        <begin position="26"/>
        <end position="331"/>
    </location>
</feature>
<dbReference type="Proteomes" id="UP000273675">
    <property type="component" value="Unassembled WGS sequence"/>
</dbReference>
<proteinExistence type="predicted"/>
<organism evidence="2 3">
    <name type="scientific">Maricaulis maris</name>
    <dbReference type="NCBI Taxonomy" id="74318"/>
    <lineage>
        <taxon>Bacteria</taxon>
        <taxon>Pseudomonadati</taxon>
        <taxon>Pseudomonadota</taxon>
        <taxon>Alphaproteobacteria</taxon>
        <taxon>Maricaulales</taxon>
        <taxon>Maricaulaceae</taxon>
        <taxon>Maricaulis</taxon>
    </lineage>
</organism>
<evidence type="ECO:0000256" key="1">
    <source>
        <dbReference type="SAM" id="SignalP"/>
    </source>
</evidence>
<sequence length="331" mass="35606">MLRFLIPALFALPALTLATTERADAAELCNETSYIVEAATAWPVDGGVAIEGWTRLRPGDCTTVASDVDLDGDQPIFFYAKSSIAYLGGVREWRGTVPLCVDEADFEVVANTRCASLGLASRDFFIREGDDRERTVLVEPIDFGIRASVAGIQRLLQSAGYPITAVDGLSGRSTARSISSFLSDAGLASRPSDDALIDALEARALGRNAASGLSVCNEADGDIAVAIGHQVGTIWQSRGWWRIHAGECARVLATRLETANTFYYAERINTAGRRGLTEGDEGFCIAPARFVAEGRRDCADRGYTAADFRRITQPSEGGARITLGEGDFRRP</sequence>
<dbReference type="EMBL" id="RBIM01000001">
    <property type="protein sequence ID" value="RKR03826.1"/>
    <property type="molecule type" value="Genomic_DNA"/>
</dbReference>
<dbReference type="AlphaFoldDB" id="A0A495DLM2"/>
<dbReference type="Pfam" id="PF06282">
    <property type="entry name" value="DUF1036"/>
    <property type="match status" value="2"/>
</dbReference>
<comment type="caution">
    <text evidence="2">The sequence shown here is derived from an EMBL/GenBank/DDBJ whole genome shotgun (WGS) entry which is preliminary data.</text>
</comment>
<dbReference type="InterPro" id="IPR009380">
    <property type="entry name" value="DUF1036"/>
</dbReference>
<protein>
    <submittedName>
        <fullName evidence="2">Putative membrane protein</fullName>
    </submittedName>
</protein>
<evidence type="ECO:0000313" key="3">
    <source>
        <dbReference type="Proteomes" id="UP000273675"/>
    </source>
</evidence>
<feature type="signal peptide" evidence="1">
    <location>
        <begin position="1"/>
        <end position="25"/>
    </location>
</feature>
<evidence type="ECO:0000313" key="2">
    <source>
        <dbReference type="EMBL" id="RKR03826.1"/>
    </source>
</evidence>
<accession>A0A495DLM2</accession>
<keyword evidence="1" id="KW-0732">Signal</keyword>
<gene>
    <name evidence="2" type="ORF">C7435_0266</name>
</gene>
<dbReference type="RefSeq" id="WP_121209734.1">
    <property type="nucleotide sequence ID" value="NZ_RBIM01000001.1"/>
</dbReference>
<reference evidence="2 3" key="1">
    <citation type="submission" date="2018-10" db="EMBL/GenBank/DDBJ databases">
        <title>Genomic Encyclopedia of Type Strains, Phase IV (KMG-IV): sequencing the most valuable type-strain genomes for metagenomic binning, comparative biology and taxonomic classification.</title>
        <authorList>
            <person name="Goeker M."/>
        </authorList>
    </citation>
    <scope>NUCLEOTIDE SEQUENCE [LARGE SCALE GENOMIC DNA]</scope>
    <source>
        <strain evidence="2 3">DSM 4734</strain>
    </source>
</reference>